<evidence type="ECO:0000256" key="4">
    <source>
        <dbReference type="ARBA" id="ARBA00022827"/>
    </source>
</evidence>
<dbReference type="OrthoDB" id="9775082at2"/>
<evidence type="ECO:0000256" key="1">
    <source>
        <dbReference type="ARBA" id="ARBA00001974"/>
    </source>
</evidence>
<accession>A0A4Y3NJ23</accession>
<evidence type="ECO:0000256" key="5">
    <source>
        <dbReference type="ARBA" id="ARBA00023002"/>
    </source>
</evidence>
<dbReference type="SUPFAM" id="SSF56176">
    <property type="entry name" value="FAD-binding/transporter-associated domain-like"/>
    <property type="match status" value="1"/>
</dbReference>
<evidence type="ECO:0000259" key="6">
    <source>
        <dbReference type="PROSITE" id="PS51387"/>
    </source>
</evidence>
<dbReference type="InterPro" id="IPR016167">
    <property type="entry name" value="FAD-bd_PCMH_sub1"/>
</dbReference>
<dbReference type="PROSITE" id="PS51387">
    <property type="entry name" value="FAD_PCMH"/>
    <property type="match status" value="1"/>
</dbReference>
<proteinExistence type="inferred from homology"/>
<dbReference type="GeneID" id="97299188"/>
<dbReference type="Gene3D" id="3.40.462.20">
    <property type="match status" value="1"/>
</dbReference>
<dbReference type="Proteomes" id="UP000317715">
    <property type="component" value="Unassembled WGS sequence"/>
</dbReference>
<organism evidence="7 8">
    <name type="scientific">Paenarthrobacter aurescens</name>
    <name type="common">Arthrobacter aurescens</name>
    <dbReference type="NCBI Taxonomy" id="43663"/>
    <lineage>
        <taxon>Bacteria</taxon>
        <taxon>Bacillati</taxon>
        <taxon>Actinomycetota</taxon>
        <taxon>Actinomycetes</taxon>
        <taxon>Micrococcales</taxon>
        <taxon>Micrococcaceae</taxon>
        <taxon>Paenarthrobacter</taxon>
    </lineage>
</organism>
<dbReference type="Gene3D" id="3.30.43.10">
    <property type="entry name" value="Uridine Diphospho-n-acetylenolpyruvylglucosamine Reductase, domain 2"/>
    <property type="match status" value="1"/>
</dbReference>
<comment type="similarity">
    <text evidence="2">Belongs to the oxygen-dependent FAD-linked oxidoreductase family.</text>
</comment>
<dbReference type="Gene3D" id="3.30.465.10">
    <property type="match status" value="1"/>
</dbReference>
<evidence type="ECO:0000313" key="7">
    <source>
        <dbReference type="EMBL" id="GEB19071.1"/>
    </source>
</evidence>
<sequence>MQSHASFSDVSELQLNVHGPVFTPADPGFAPEVAAFNLSTQHQPDLAFGALDAEDVSAAVRWAAERGIPVSVQSTGHGATNAIEGGLLISTRRMLELSIDPIEKTARVGAGVRWKAVVELAATFGLMGLCGSTTDVGVVGYTLGGGLPILGRKYGFASDHVIAFELVTADGTQRRVTKDENPELFHLLRGGKGNLGIVTAMEFHLFPAADLYAGGMYFDGGYAPEVLRAFREWVPSLPVEASASMAFLRLPEMDMIPEPLRGKFVIHLRYAYQGDAATASEVLEPMRSCAPFMMDATGPLSPTQFDTIHQDPDQPVPVREHGFLLDRLDEQAEDALLRHFGPGVESPVLLAELRLLGGALAKSADGEDVVGGRDAAFSFFMGAIAAPPVLDVLPTVFSAVHEDLRPAANAGTFVNLHGHFVDAEDRERPWLPSARERLRKAKAELDPKNMFSFGHVVGLPVIDQTVLLEDVVTAGGDAVLNS</sequence>
<dbReference type="InterPro" id="IPR050416">
    <property type="entry name" value="FAD-linked_Oxidoreductase"/>
</dbReference>
<evidence type="ECO:0000256" key="3">
    <source>
        <dbReference type="ARBA" id="ARBA00022630"/>
    </source>
</evidence>
<dbReference type="PANTHER" id="PTHR42973:SF39">
    <property type="entry name" value="FAD-BINDING PCMH-TYPE DOMAIN-CONTAINING PROTEIN"/>
    <property type="match status" value="1"/>
</dbReference>
<evidence type="ECO:0000313" key="8">
    <source>
        <dbReference type="Proteomes" id="UP000317715"/>
    </source>
</evidence>
<keyword evidence="5" id="KW-0560">Oxidoreductase</keyword>
<comment type="caution">
    <text evidence="7">The sequence shown here is derived from an EMBL/GenBank/DDBJ whole genome shotgun (WGS) entry which is preliminary data.</text>
</comment>
<dbReference type="GO" id="GO:0071949">
    <property type="term" value="F:FAD binding"/>
    <property type="evidence" value="ECO:0007669"/>
    <property type="project" value="InterPro"/>
</dbReference>
<dbReference type="InterPro" id="IPR036318">
    <property type="entry name" value="FAD-bd_PCMH-like_sf"/>
</dbReference>
<dbReference type="PROSITE" id="PS00862">
    <property type="entry name" value="OX2_COVAL_FAD"/>
    <property type="match status" value="1"/>
</dbReference>
<dbReference type="EMBL" id="BJMD01000010">
    <property type="protein sequence ID" value="GEB19071.1"/>
    <property type="molecule type" value="Genomic_DNA"/>
</dbReference>
<protein>
    <submittedName>
        <fullName evidence="7">FAD-linked oxidase</fullName>
    </submittedName>
</protein>
<comment type="cofactor">
    <cofactor evidence="1">
        <name>FAD</name>
        <dbReference type="ChEBI" id="CHEBI:57692"/>
    </cofactor>
</comment>
<gene>
    <name evidence="7" type="ORF">AAU01_18260</name>
</gene>
<dbReference type="Pfam" id="PF01565">
    <property type="entry name" value="FAD_binding_4"/>
    <property type="match status" value="1"/>
</dbReference>
<dbReference type="InterPro" id="IPR016169">
    <property type="entry name" value="FAD-bd_PCMH_sub2"/>
</dbReference>
<evidence type="ECO:0000256" key="2">
    <source>
        <dbReference type="ARBA" id="ARBA00005466"/>
    </source>
</evidence>
<reference evidence="7 8" key="1">
    <citation type="submission" date="2019-06" db="EMBL/GenBank/DDBJ databases">
        <title>Whole genome shotgun sequence of Paenarthrobacter aurescens NBRC 12136.</title>
        <authorList>
            <person name="Hosoyama A."/>
            <person name="Uohara A."/>
            <person name="Ohji S."/>
            <person name="Ichikawa N."/>
        </authorList>
    </citation>
    <scope>NUCLEOTIDE SEQUENCE [LARGE SCALE GENOMIC DNA]</scope>
    <source>
        <strain evidence="7 8">NBRC 12136</strain>
    </source>
</reference>
<dbReference type="InterPro" id="IPR016166">
    <property type="entry name" value="FAD-bd_PCMH"/>
</dbReference>
<dbReference type="GO" id="GO:0016491">
    <property type="term" value="F:oxidoreductase activity"/>
    <property type="evidence" value="ECO:0007669"/>
    <property type="project" value="UniProtKB-KW"/>
</dbReference>
<dbReference type="RefSeq" id="WP_141283334.1">
    <property type="nucleotide sequence ID" value="NZ_BAAAWK010000001.1"/>
</dbReference>
<keyword evidence="8" id="KW-1185">Reference proteome</keyword>
<keyword evidence="4" id="KW-0274">FAD</keyword>
<dbReference type="InterPro" id="IPR006094">
    <property type="entry name" value="Oxid_FAD_bind_N"/>
</dbReference>
<dbReference type="InterPro" id="IPR006093">
    <property type="entry name" value="Oxy_OxRdtase_FAD_BS"/>
</dbReference>
<keyword evidence="3" id="KW-0285">Flavoprotein</keyword>
<feature type="domain" description="FAD-binding PCMH-type" evidence="6">
    <location>
        <begin position="40"/>
        <end position="208"/>
    </location>
</feature>
<dbReference type="AlphaFoldDB" id="A0A4Y3NJ23"/>
<name>A0A4Y3NJ23_PAEAU</name>
<dbReference type="PANTHER" id="PTHR42973">
    <property type="entry name" value="BINDING OXIDOREDUCTASE, PUTATIVE (AFU_ORTHOLOGUE AFUA_1G17690)-RELATED"/>
    <property type="match status" value="1"/>
</dbReference>